<evidence type="ECO:0000256" key="1">
    <source>
        <dbReference type="SAM" id="Phobius"/>
    </source>
</evidence>
<reference evidence="3" key="2">
    <citation type="submission" date="2010-03" db="EMBL/GenBank/DDBJ databases">
        <title>The genome sequence of Coccidioides posadasii strain Silveira.</title>
        <authorList>
            <consortium name="The Broad Institute Genome Sequencing Center for Infectious Disease"/>
            <person name="Neafsey D."/>
            <person name="Orbach M."/>
            <person name="Henn M.R."/>
            <person name="Cole G.T."/>
            <person name="Galgiani J."/>
            <person name="Gardner M.J."/>
            <person name="Kirkland T.N."/>
            <person name="Taylor J.W."/>
            <person name="Young S.K."/>
            <person name="Zeng Q."/>
            <person name="Koehrsen M."/>
            <person name="Alvarado L."/>
            <person name="Berlin A."/>
            <person name="Borenstein D."/>
            <person name="Chapman S.B."/>
            <person name="Chen Z."/>
            <person name="Engels R."/>
            <person name="Freedman E."/>
            <person name="Gellesch M."/>
            <person name="Goldberg J."/>
            <person name="Griggs A."/>
            <person name="Gujja S."/>
            <person name="Heilman E."/>
            <person name="Heiman D."/>
            <person name="Howarth C."/>
            <person name="Jen D."/>
            <person name="Larson L."/>
            <person name="Mehta T."/>
            <person name="Neiman D."/>
            <person name="Park D."/>
            <person name="Pearson M."/>
            <person name="Richards J."/>
            <person name="Roberts A."/>
            <person name="Saif S."/>
            <person name="Shea T."/>
            <person name="Shenoy N."/>
            <person name="Sisk P."/>
            <person name="Stolte C."/>
            <person name="Sykes S."/>
            <person name="Walk T."/>
            <person name="White J."/>
            <person name="Yandava C."/>
            <person name="Haas B."/>
            <person name="Nusbaum C."/>
            <person name="Birren B."/>
        </authorList>
    </citation>
    <scope>NUCLEOTIDE SEQUENCE [LARGE SCALE GENOMIC DNA]</scope>
    <source>
        <strain evidence="3">RMSCC 757 / Silveira</strain>
    </source>
</reference>
<feature type="transmembrane region" description="Helical" evidence="1">
    <location>
        <begin position="6"/>
        <end position="25"/>
    </location>
</feature>
<sequence length="75" mass="8467">MANAKWASTFVFVSHITGILGAWLLRFDFRIRNMCCSNSIERLLDTLGAAFRHSLRSSLGKYHSSSHHDIARACL</sequence>
<name>E9D6I3_COCPS</name>
<accession>E9D6I3</accession>
<organism evidence="3">
    <name type="scientific">Coccidioides posadasii (strain RMSCC 757 / Silveira)</name>
    <name type="common">Valley fever fungus</name>
    <dbReference type="NCBI Taxonomy" id="443226"/>
    <lineage>
        <taxon>Eukaryota</taxon>
        <taxon>Fungi</taxon>
        <taxon>Dikarya</taxon>
        <taxon>Ascomycota</taxon>
        <taxon>Pezizomycotina</taxon>
        <taxon>Eurotiomycetes</taxon>
        <taxon>Eurotiomycetidae</taxon>
        <taxon>Onygenales</taxon>
        <taxon>Onygenaceae</taxon>
        <taxon>Coccidioides</taxon>
    </lineage>
</organism>
<gene>
    <name evidence="2" type="ORF">CPSG_05492</name>
</gene>
<dbReference type="AlphaFoldDB" id="E9D6I3"/>
<dbReference type="Proteomes" id="UP000002497">
    <property type="component" value="Unassembled WGS sequence"/>
</dbReference>
<dbReference type="EMBL" id="GL636493">
    <property type="protein sequence ID" value="EFW17855.1"/>
    <property type="molecule type" value="Genomic_DNA"/>
</dbReference>
<evidence type="ECO:0000313" key="3">
    <source>
        <dbReference type="Proteomes" id="UP000002497"/>
    </source>
</evidence>
<keyword evidence="1" id="KW-1133">Transmembrane helix</keyword>
<protein>
    <submittedName>
        <fullName evidence="2">Uncharacterized protein</fullName>
    </submittedName>
</protein>
<evidence type="ECO:0000313" key="2">
    <source>
        <dbReference type="EMBL" id="EFW17855.1"/>
    </source>
</evidence>
<keyword evidence="1" id="KW-0812">Transmembrane</keyword>
<keyword evidence="3" id="KW-1185">Reference proteome</keyword>
<proteinExistence type="predicted"/>
<dbReference type="HOGENOM" id="CLU_2670904_0_0_1"/>
<keyword evidence="1" id="KW-0472">Membrane</keyword>
<dbReference type="VEuPathDB" id="FungiDB:CPSG_05492"/>
<reference evidence="3" key="1">
    <citation type="journal article" date="2010" name="Genome Res.">
        <title>Population genomic sequencing of Coccidioides fungi reveals recent hybridization and transposon control.</title>
        <authorList>
            <person name="Neafsey D.E."/>
            <person name="Barker B.M."/>
            <person name="Sharpton T.J."/>
            <person name="Stajich J.E."/>
            <person name="Park D.J."/>
            <person name="Whiston E."/>
            <person name="Hung C.-Y."/>
            <person name="McMahan C."/>
            <person name="White J."/>
            <person name="Sykes S."/>
            <person name="Heiman D."/>
            <person name="Young S."/>
            <person name="Zeng Q."/>
            <person name="Abouelleil A."/>
            <person name="Aftuck L."/>
            <person name="Bessette D."/>
            <person name="Brown A."/>
            <person name="FitzGerald M."/>
            <person name="Lui A."/>
            <person name="Macdonald J.P."/>
            <person name="Priest M."/>
            <person name="Orbach M.J."/>
            <person name="Galgiani J.N."/>
            <person name="Kirkland T.N."/>
            <person name="Cole G.T."/>
            <person name="Birren B.W."/>
            <person name="Henn M.R."/>
            <person name="Taylor J.W."/>
            <person name="Rounsley S.D."/>
        </authorList>
    </citation>
    <scope>NUCLEOTIDE SEQUENCE [LARGE SCALE GENOMIC DNA]</scope>
    <source>
        <strain evidence="3">RMSCC 757 / Silveira</strain>
    </source>
</reference>